<reference evidence="3" key="1">
    <citation type="journal article" date="2015" name="Nature">
        <title>Complex archaea that bridge the gap between prokaryotes and eukaryotes.</title>
        <authorList>
            <person name="Spang A."/>
            <person name="Saw J.H."/>
            <person name="Jorgensen S.L."/>
            <person name="Zaremba-Niedzwiedzka K."/>
            <person name="Martijn J."/>
            <person name="Lind A.E."/>
            <person name="van Eijk R."/>
            <person name="Schleper C."/>
            <person name="Guy L."/>
            <person name="Ettema T.J."/>
        </authorList>
    </citation>
    <scope>NUCLEOTIDE SEQUENCE</scope>
</reference>
<accession>A0A0F9F6N9</accession>
<comment type="caution">
    <text evidence="3">The sequence shown here is derived from an EMBL/GenBank/DDBJ whole genome shotgun (WGS) entry which is preliminary data.</text>
</comment>
<sequence length="196" mass="22649">TTSSIISSESFCLLILFLRAIATAFFAASCPTMYLLSSETICFGVRSVFSRKGYNKVWLYPKDEIVIPGRVKKLDIWVWGGNYYYNLEAHVRDHRGILHKLPLGSLHFIGWKNLSVSIPSSVPQEIRYIPMEKPLTFVRFEIWTEPTERVDDFIVYFDHLKVLTDVYMERFDGDMLADRSRDIWSSNSETEAASSD</sequence>
<dbReference type="GO" id="GO:0030288">
    <property type="term" value="C:outer membrane-bounded periplasmic space"/>
    <property type="evidence" value="ECO:0007669"/>
    <property type="project" value="InterPro"/>
</dbReference>
<feature type="non-terminal residue" evidence="3">
    <location>
        <position position="1"/>
    </location>
</feature>
<dbReference type="GO" id="GO:0071973">
    <property type="term" value="P:bacterial-type flagellum-dependent cell motility"/>
    <property type="evidence" value="ECO:0007669"/>
    <property type="project" value="InterPro"/>
</dbReference>
<proteinExistence type="predicted"/>
<gene>
    <name evidence="3" type="ORF">LCGC14_1989680</name>
</gene>
<protein>
    <submittedName>
        <fullName evidence="3">Uncharacterized protein</fullName>
    </submittedName>
</protein>
<comment type="subcellular location">
    <subcellularLocation>
        <location evidence="1">Periplasm</location>
    </subcellularLocation>
</comment>
<evidence type="ECO:0000313" key="3">
    <source>
        <dbReference type="EMBL" id="KKL81943.1"/>
    </source>
</evidence>
<dbReference type="EMBL" id="LAZR01022416">
    <property type="protein sequence ID" value="KKL81943.1"/>
    <property type="molecule type" value="Genomic_DNA"/>
</dbReference>
<evidence type="ECO:0000256" key="1">
    <source>
        <dbReference type="ARBA" id="ARBA00004418"/>
    </source>
</evidence>
<organism evidence="3">
    <name type="scientific">marine sediment metagenome</name>
    <dbReference type="NCBI Taxonomy" id="412755"/>
    <lineage>
        <taxon>unclassified sequences</taxon>
        <taxon>metagenomes</taxon>
        <taxon>ecological metagenomes</taxon>
    </lineage>
</organism>
<name>A0A0F9F6N9_9ZZZZ</name>
<keyword evidence="2" id="KW-0574">Periplasm</keyword>
<dbReference type="InterPro" id="IPR006714">
    <property type="entry name" value="FlaA"/>
</dbReference>
<dbReference type="Pfam" id="PF04620">
    <property type="entry name" value="FlaA"/>
    <property type="match status" value="1"/>
</dbReference>
<dbReference type="AlphaFoldDB" id="A0A0F9F6N9"/>
<evidence type="ECO:0000256" key="2">
    <source>
        <dbReference type="ARBA" id="ARBA00022764"/>
    </source>
</evidence>